<evidence type="ECO:0000313" key="2">
    <source>
        <dbReference type="EMBL" id="RIW13976.1"/>
    </source>
</evidence>
<dbReference type="Pfam" id="PF00535">
    <property type="entry name" value="Glycos_transf_2"/>
    <property type="match status" value="1"/>
</dbReference>
<reference evidence="2 3" key="1">
    <citation type="submission" date="2018-09" db="EMBL/GenBank/DDBJ databases">
        <authorList>
            <person name="Wang X."/>
            <person name="Du Z."/>
        </authorList>
    </citation>
    <scope>NUCLEOTIDE SEQUENCE [LARGE SCALE GENOMIC DNA]</scope>
    <source>
        <strain evidence="2 3">N3</strain>
    </source>
</reference>
<dbReference type="PANTHER" id="PTHR22916">
    <property type="entry name" value="GLYCOSYLTRANSFERASE"/>
    <property type="match status" value="1"/>
</dbReference>
<comment type="caution">
    <text evidence="2">The sequence shown here is derived from an EMBL/GenBank/DDBJ whole genome shotgun (WGS) entry which is preliminary data.</text>
</comment>
<proteinExistence type="predicted"/>
<dbReference type="InterPro" id="IPR029044">
    <property type="entry name" value="Nucleotide-diphossugar_trans"/>
</dbReference>
<accession>A0A418PPI9</accession>
<keyword evidence="3" id="KW-1185">Reference proteome</keyword>
<dbReference type="SUPFAM" id="SSF53448">
    <property type="entry name" value="Nucleotide-diphospho-sugar transferases"/>
    <property type="match status" value="1"/>
</dbReference>
<protein>
    <submittedName>
        <fullName evidence="2">Glycosyltransferase</fullName>
    </submittedName>
</protein>
<dbReference type="GO" id="GO:0016758">
    <property type="term" value="F:hexosyltransferase activity"/>
    <property type="evidence" value="ECO:0007669"/>
    <property type="project" value="UniProtKB-ARBA"/>
</dbReference>
<dbReference type="Gene3D" id="3.90.550.10">
    <property type="entry name" value="Spore Coat Polysaccharide Biosynthesis Protein SpsA, Chain A"/>
    <property type="match status" value="1"/>
</dbReference>
<name>A0A418PPI9_9BACT</name>
<dbReference type="Proteomes" id="UP000283522">
    <property type="component" value="Unassembled WGS sequence"/>
</dbReference>
<dbReference type="EMBL" id="QXML01000007">
    <property type="protein sequence ID" value="RIW13976.1"/>
    <property type="molecule type" value="Genomic_DNA"/>
</dbReference>
<keyword evidence="2" id="KW-0808">Transferase</keyword>
<dbReference type="AlphaFoldDB" id="A0A418PPI9"/>
<gene>
    <name evidence="2" type="ORF">D0X99_14280</name>
</gene>
<evidence type="ECO:0000313" key="3">
    <source>
        <dbReference type="Proteomes" id="UP000283522"/>
    </source>
</evidence>
<evidence type="ECO:0000259" key="1">
    <source>
        <dbReference type="Pfam" id="PF00535"/>
    </source>
</evidence>
<feature type="domain" description="Glycosyltransferase 2-like" evidence="1">
    <location>
        <begin position="20"/>
        <end position="160"/>
    </location>
</feature>
<organism evidence="2 3">
    <name type="scientific">Algoriphagus lacus</name>
    <dbReference type="NCBI Taxonomy" id="2056311"/>
    <lineage>
        <taxon>Bacteria</taxon>
        <taxon>Pseudomonadati</taxon>
        <taxon>Bacteroidota</taxon>
        <taxon>Cytophagia</taxon>
        <taxon>Cytophagales</taxon>
        <taxon>Cyclobacteriaceae</taxon>
        <taxon>Algoriphagus</taxon>
    </lineage>
</organism>
<dbReference type="InterPro" id="IPR001173">
    <property type="entry name" value="Glyco_trans_2-like"/>
</dbReference>
<dbReference type="PANTHER" id="PTHR22916:SF3">
    <property type="entry name" value="UDP-GLCNAC:BETAGAL BETA-1,3-N-ACETYLGLUCOSAMINYLTRANSFERASE-LIKE PROTEIN 1"/>
    <property type="match status" value="1"/>
</dbReference>
<sequence>MTMEYLGESKPVNQVKPLVSVCVPTFQHSAFISTCLDSLLMQVTDFPFEILIGEDDSTDGTREICLNYADRYPDKIRLFLRRDEDKIFLLGKKSGKLNHLGLYRSARGEFVCICDGDDLWLDPEKLQKQLKVMRDFPEASLCITNTKVEERGVEFPPGLPDKFQIFHPSDLKKVQYLGHISSWMMRNRMTELLNNPVVKLPVPLDMVIFAFYKLRGLTVYMPEVTTIYRKNPTGAFQSQSEKKNHKAQYRNNWYLYYYVHHDPIQFFRTMGYSLKRGFHIFFRPTKKRKNNS</sequence>